<gene>
    <name evidence="2" type="ORF">N7380_20490</name>
</gene>
<dbReference type="Gene3D" id="1.10.8.1050">
    <property type="entry name" value="Antitoxin VbhA-like"/>
    <property type="match status" value="1"/>
</dbReference>
<evidence type="ECO:0000313" key="2">
    <source>
        <dbReference type="EMBL" id="MDH0144698.1"/>
    </source>
</evidence>
<reference evidence="2" key="1">
    <citation type="submission" date="2022-09" db="EMBL/GenBank/DDBJ databases">
        <title>Intensive care unit water sources are persistently colonized with multi-drug resistant bacteria and are the site of extensive horizontal gene transfer of antibiotic resistance genes.</title>
        <authorList>
            <person name="Diorio-Toth L."/>
        </authorList>
    </citation>
    <scope>NUCLEOTIDE SEQUENCE</scope>
    <source>
        <strain evidence="2">GD04146</strain>
    </source>
</reference>
<dbReference type="CDD" id="cd11586">
    <property type="entry name" value="VbhA_like"/>
    <property type="match status" value="1"/>
</dbReference>
<dbReference type="Proteomes" id="UP001158058">
    <property type="component" value="Unassembled WGS sequence"/>
</dbReference>
<accession>A0AB73I839</accession>
<dbReference type="InterPro" id="IPR033788">
    <property type="entry name" value="VbhA-like"/>
</dbReference>
<organism evidence="2 3">
    <name type="scientific">Aquipseudomonas alcaligenes</name>
    <name type="common">Pseudomonas alcaligenes</name>
    <dbReference type="NCBI Taxonomy" id="43263"/>
    <lineage>
        <taxon>Bacteria</taxon>
        <taxon>Pseudomonadati</taxon>
        <taxon>Pseudomonadota</taxon>
        <taxon>Gammaproteobacteria</taxon>
        <taxon>Pseudomonadales</taxon>
        <taxon>Pseudomonadaceae</taxon>
        <taxon>Aquipseudomonas</taxon>
    </lineage>
</organism>
<comment type="caution">
    <text evidence="2">The sequence shown here is derived from an EMBL/GenBank/DDBJ whole genome shotgun (WGS) entry which is preliminary data.</text>
</comment>
<dbReference type="AlphaFoldDB" id="A0AB73I839"/>
<evidence type="ECO:0000259" key="1">
    <source>
        <dbReference type="Pfam" id="PF18495"/>
    </source>
</evidence>
<dbReference type="InterPro" id="IPR043038">
    <property type="entry name" value="VbhA_sf"/>
</dbReference>
<dbReference type="RefSeq" id="WP_280003556.1">
    <property type="nucleotide sequence ID" value="NZ_JAODZF010000022.1"/>
</dbReference>
<dbReference type="Pfam" id="PF18495">
    <property type="entry name" value="VbhA"/>
    <property type="match status" value="1"/>
</dbReference>
<feature type="domain" description="Antitoxin VbhA" evidence="1">
    <location>
        <begin position="16"/>
        <end position="58"/>
    </location>
</feature>
<dbReference type="InterPro" id="IPR041535">
    <property type="entry name" value="VbhA"/>
</dbReference>
<name>A0AB73I839_AQUAC</name>
<evidence type="ECO:0000313" key="3">
    <source>
        <dbReference type="Proteomes" id="UP001158058"/>
    </source>
</evidence>
<sequence length="62" mass="7078">MSKITSEERAKRVEVVRYARAANALEGLKSSPFARELQVRWIDGEITIDEAIEAAVARYRQQ</sequence>
<proteinExistence type="predicted"/>
<protein>
    <submittedName>
        <fullName evidence="2">Antitoxin VbhA family protein</fullName>
    </submittedName>
</protein>
<dbReference type="EMBL" id="JAODZF010000022">
    <property type="protein sequence ID" value="MDH0144698.1"/>
    <property type="molecule type" value="Genomic_DNA"/>
</dbReference>